<dbReference type="PANTHER" id="PTHR38431:SF1">
    <property type="entry name" value="BLL2305 PROTEIN"/>
    <property type="match status" value="1"/>
</dbReference>
<dbReference type="EMBL" id="FOGB01000004">
    <property type="protein sequence ID" value="SEQ52755.1"/>
    <property type="molecule type" value="Genomic_DNA"/>
</dbReference>
<dbReference type="AlphaFoldDB" id="A0A1H9GRP7"/>
<accession>A0A1H9GRP7</accession>
<evidence type="ECO:0000313" key="3">
    <source>
        <dbReference type="Proteomes" id="UP000198749"/>
    </source>
</evidence>
<dbReference type="InterPro" id="IPR036388">
    <property type="entry name" value="WH-like_DNA-bd_sf"/>
</dbReference>
<dbReference type="InterPro" id="IPR024370">
    <property type="entry name" value="PBP_domain"/>
</dbReference>
<dbReference type="Gene3D" id="1.10.10.10">
    <property type="entry name" value="Winged helix-like DNA-binding domain superfamily/Winged helix DNA-binding domain"/>
    <property type="match status" value="1"/>
</dbReference>
<name>A0A1H9GRP7_9GAMM</name>
<dbReference type="SUPFAM" id="SSF53850">
    <property type="entry name" value="Periplasmic binding protein-like II"/>
    <property type="match status" value="1"/>
</dbReference>
<sequence>MHMKRIQVVPSWSFRDSGGNQLNPQLFSLLGAIHDTGKLTEATSQIGISYRHGWNLLNTWAAFFGLPLVDMQKGKGATLSALGEKLLWAEQRVLARLEPQLESLASELNLEIHRALEGVSPLLRLHASYGYAVALLPGFSDDIQLDLQYKSAEEALASLNRGACDLAGFHVPVNGRAGGMSDALYETYSRHLKPRVHKIVKFITRQQGLMVKPGNPKQIAGLKDLLRKEVKFINRQKDSGTRALLDELLLREGVNSKKISGFADEEFTHSAVAAFVAAGMADVGMGVEAAARQFGLDFIPLSSEHYLLVCHSKTLKQEAMGRLLASIRGEAFQQAVLKLPGYSPDECGVVVPVDSIFTG</sequence>
<dbReference type="SUPFAM" id="SSF46785">
    <property type="entry name" value="Winged helix' DNA-binding domain"/>
    <property type="match status" value="1"/>
</dbReference>
<reference evidence="3" key="1">
    <citation type="submission" date="2016-10" db="EMBL/GenBank/DDBJ databases">
        <authorList>
            <person name="Varghese N."/>
            <person name="Submissions S."/>
        </authorList>
    </citation>
    <scope>NUCLEOTIDE SEQUENCE [LARGE SCALE GENOMIC DNA]</scope>
    <source>
        <strain evidence="3">DSM 18887</strain>
    </source>
</reference>
<gene>
    <name evidence="2" type="ORF">SAMN03080615_01850</name>
</gene>
<evidence type="ECO:0000259" key="1">
    <source>
        <dbReference type="Pfam" id="PF12727"/>
    </source>
</evidence>
<dbReference type="Proteomes" id="UP000198749">
    <property type="component" value="Unassembled WGS sequence"/>
</dbReference>
<keyword evidence="3" id="KW-1185">Reference proteome</keyword>
<dbReference type="Gene3D" id="3.40.190.10">
    <property type="entry name" value="Periplasmic binding protein-like II"/>
    <property type="match status" value="1"/>
</dbReference>
<dbReference type="InterPro" id="IPR036390">
    <property type="entry name" value="WH_DNA-bd_sf"/>
</dbReference>
<dbReference type="Pfam" id="PF12727">
    <property type="entry name" value="PBP_like"/>
    <property type="match status" value="1"/>
</dbReference>
<feature type="domain" description="PBP" evidence="1">
    <location>
        <begin position="142"/>
        <end position="327"/>
    </location>
</feature>
<proteinExistence type="predicted"/>
<dbReference type="PANTHER" id="PTHR38431">
    <property type="entry name" value="BLL2305 PROTEIN"/>
    <property type="match status" value="1"/>
</dbReference>
<organism evidence="2 3">
    <name type="scientific">Amphritea atlantica</name>
    <dbReference type="NCBI Taxonomy" id="355243"/>
    <lineage>
        <taxon>Bacteria</taxon>
        <taxon>Pseudomonadati</taxon>
        <taxon>Pseudomonadota</taxon>
        <taxon>Gammaproteobacteria</taxon>
        <taxon>Oceanospirillales</taxon>
        <taxon>Oceanospirillaceae</taxon>
        <taxon>Amphritea</taxon>
    </lineage>
</organism>
<evidence type="ECO:0000313" key="2">
    <source>
        <dbReference type="EMBL" id="SEQ52755.1"/>
    </source>
</evidence>
<dbReference type="STRING" id="355243.SAMN03080615_01850"/>
<protein>
    <submittedName>
        <fullName evidence="2">ModE molybdate transport repressor domain-containing protein</fullName>
    </submittedName>
</protein>